<accession>A5FE41</accession>
<name>A5FE41_FLAJ1</name>
<dbReference type="EMBL" id="CP000685">
    <property type="protein sequence ID" value="ABQ06531.1"/>
    <property type="molecule type" value="Genomic_DNA"/>
</dbReference>
<reference evidence="2 3" key="1">
    <citation type="journal article" date="2009" name="Appl. Environ. Microbiol.">
        <title>Novel features of the polysaccharide-digesting gliding bacterium Flavobacterium johnsoniae as revealed by genome sequence analysis.</title>
        <authorList>
            <person name="McBride M.J."/>
            <person name="Xie G."/>
            <person name="Martens E.C."/>
            <person name="Lapidus A."/>
            <person name="Henrissat B."/>
            <person name="Rhodes R.G."/>
            <person name="Goltsman E."/>
            <person name="Wang W."/>
            <person name="Xu J."/>
            <person name="Hunnicutt D.W."/>
            <person name="Staroscik A.M."/>
            <person name="Hoover T.R."/>
            <person name="Cheng Y.Q."/>
            <person name="Stein J.L."/>
        </authorList>
    </citation>
    <scope>NUCLEOTIDE SEQUENCE [LARGE SCALE GENOMIC DNA]</scope>
    <source>
        <strain evidence="3">ATCC 17061 / DSM 2064 / JCM 8514 / BCRC 14874 / CCUG 350202 / NBRC 14942 / NCIMB 11054 / UW101</strain>
    </source>
</reference>
<feature type="transmembrane region" description="Helical" evidence="1">
    <location>
        <begin position="41"/>
        <end position="65"/>
    </location>
</feature>
<evidence type="ECO:0000313" key="3">
    <source>
        <dbReference type="Proteomes" id="UP000006694"/>
    </source>
</evidence>
<dbReference type="AlphaFoldDB" id="A5FE41"/>
<dbReference type="OrthoDB" id="1144821at2"/>
<dbReference type="Proteomes" id="UP000006694">
    <property type="component" value="Chromosome"/>
</dbReference>
<gene>
    <name evidence="2" type="ordered locus">Fjoh_3517</name>
</gene>
<keyword evidence="3" id="KW-1185">Reference proteome</keyword>
<dbReference type="HOGENOM" id="CLU_2273230_0_0_10"/>
<dbReference type="KEGG" id="fjo:Fjoh_3517"/>
<feature type="transmembrane region" description="Helical" evidence="1">
    <location>
        <begin position="77"/>
        <end position="97"/>
    </location>
</feature>
<feature type="transmembrane region" description="Helical" evidence="1">
    <location>
        <begin position="17"/>
        <end position="35"/>
    </location>
</feature>
<dbReference type="GeneID" id="31766426"/>
<evidence type="ECO:0000313" key="2">
    <source>
        <dbReference type="EMBL" id="ABQ06531.1"/>
    </source>
</evidence>
<sequence>MKTIHNKHFEEKQSTELAVGTFIISTLLFMLYIISNESPNILVIAWPFALSGIVLNAIMLFHLTERFIHLPEYRKDIGFKILIVLSNIPITFLYYLVVMKIN</sequence>
<dbReference type="eggNOG" id="ENOG5030TRQ">
    <property type="taxonomic scope" value="Bacteria"/>
</dbReference>
<proteinExistence type="predicted"/>
<keyword evidence="1" id="KW-0472">Membrane</keyword>
<evidence type="ECO:0000256" key="1">
    <source>
        <dbReference type="SAM" id="Phobius"/>
    </source>
</evidence>
<keyword evidence="1" id="KW-0812">Transmembrane</keyword>
<protein>
    <submittedName>
        <fullName evidence="2">Uncharacterized protein</fullName>
    </submittedName>
</protein>
<dbReference type="STRING" id="376686.Fjoh_3517"/>
<dbReference type="RefSeq" id="WP_012025498.1">
    <property type="nucleotide sequence ID" value="NC_009441.1"/>
</dbReference>
<keyword evidence="1" id="KW-1133">Transmembrane helix</keyword>
<organism evidence="2 3">
    <name type="scientific">Flavobacterium johnsoniae (strain ATCC 17061 / DSM 2064 / JCM 8514 / BCRC 14874 / CCUG 350202 / NBRC 14942 / NCIMB 11054 / UW101)</name>
    <name type="common">Cytophaga johnsonae</name>
    <dbReference type="NCBI Taxonomy" id="376686"/>
    <lineage>
        <taxon>Bacteria</taxon>
        <taxon>Pseudomonadati</taxon>
        <taxon>Bacteroidota</taxon>
        <taxon>Flavobacteriia</taxon>
        <taxon>Flavobacteriales</taxon>
        <taxon>Flavobacteriaceae</taxon>
        <taxon>Flavobacterium</taxon>
    </lineage>
</organism>